<dbReference type="SMART" id="SM00179">
    <property type="entry name" value="EGF_CA"/>
    <property type="match status" value="11"/>
</dbReference>
<feature type="disulfide bond" evidence="5">
    <location>
        <begin position="1246"/>
        <end position="1255"/>
    </location>
</feature>
<feature type="disulfide bond" evidence="5">
    <location>
        <begin position="1436"/>
        <end position="1445"/>
    </location>
</feature>
<evidence type="ECO:0000256" key="3">
    <source>
        <dbReference type="ARBA" id="ARBA00023157"/>
    </source>
</evidence>
<dbReference type="EMBL" id="CALNXK010000004">
    <property type="protein sequence ID" value="CAH3035730.1"/>
    <property type="molecule type" value="Genomic_DNA"/>
</dbReference>
<dbReference type="Pfam" id="PF00008">
    <property type="entry name" value="EGF"/>
    <property type="match status" value="6"/>
</dbReference>
<feature type="disulfide bond" evidence="5">
    <location>
        <begin position="1398"/>
        <end position="1407"/>
    </location>
</feature>
<feature type="domain" description="EGF-like" evidence="6">
    <location>
        <begin position="1107"/>
        <end position="1144"/>
    </location>
</feature>
<dbReference type="PROSITE" id="PS01186">
    <property type="entry name" value="EGF_2"/>
    <property type="match status" value="12"/>
</dbReference>
<comment type="caution">
    <text evidence="7">The sequence shown here is derived from an EMBL/GenBank/DDBJ whole genome shotgun (WGS) entry which is preliminary data.</text>
</comment>
<feature type="disulfide bond" evidence="5">
    <location>
        <begin position="1171"/>
        <end position="1180"/>
    </location>
</feature>
<feature type="disulfide bond" evidence="5">
    <location>
        <begin position="1512"/>
        <end position="1521"/>
    </location>
</feature>
<keyword evidence="1 5" id="KW-0245">EGF-like domain</keyword>
<comment type="caution">
    <text evidence="5">Lacks conserved residue(s) required for the propagation of feature annotation.</text>
</comment>
<feature type="domain" description="EGF-like" evidence="6">
    <location>
        <begin position="1295"/>
        <end position="1330"/>
    </location>
</feature>
<keyword evidence="2" id="KW-0677">Repeat</keyword>
<dbReference type="Gene3D" id="2.10.25.10">
    <property type="entry name" value="Laminin"/>
    <property type="match status" value="14"/>
</dbReference>
<feature type="domain" description="EGF-like" evidence="6">
    <location>
        <begin position="1562"/>
        <end position="1598"/>
    </location>
</feature>
<organism evidence="7 8">
    <name type="scientific">Porites lobata</name>
    <dbReference type="NCBI Taxonomy" id="104759"/>
    <lineage>
        <taxon>Eukaryota</taxon>
        <taxon>Metazoa</taxon>
        <taxon>Cnidaria</taxon>
        <taxon>Anthozoa</taxon>
        <taxon>Hexacorallia</taxon>
        <taxon>Scleractinia</taxon>
        <taxon>Fungiina</taxon>
        <taxon>Poritidae</taxon>
        <taxon>Porites</taxon>
    </lineage>
</organism>
<evidence type="ECO:0000256" key="1">
    <source>
        <dbReference type="ARBA" id="ARBA00022536"/>
    </source>
</evidence>
<feature type="domain" description="EGF-like" evidence="6">
    <location>
        <begin position="1220"/>
        <end position="1256"/>
    </location>
</feature>
<evidence type="ECO:0000256" key="2">
    <source>
        <dbReference type="ARBA" id="ARBA00022737"/>
    </source>
</evidence>
<feature type="domain" description="EGF-like" evidence="6">
    <location>
        <begin position="1258"/>
        <end position="1293"/>
    </location>
</feature>
<keyword evidence="8" id="KW-1185">Reference proteome</keyword>
<keyword evidence="4" id="KW-0325">Glycoprotein</keyword>
<feature type="domain" description="EGF-like" evidence="6">
    <location>
        <begin position="1448"/>
        <end position="1484"/>
    </location>
</feature>
<dbReference type="SUPFAM" id="SSF57184">
    <property type="entry name" value="Growth factor receptor domain"/>
    <property type="match status" value="2"/>
</dbReference>
<dbReference type="PANTHER" id="PTHR12916:SF13">
    <property type="entry name" value="SUSHI, VON WILLEBRAND FACTOR TYPE A, EGF AND PENTRAXIN DOMAIN-CONTAINING PROTEIN 1-LIKE"/>
    <property type="match status" value="1"/>
</dbReference>
<dbReference type="InterPro" id="IPR018097">
    <property type="entry name" value="EGF_Ca-bd_CS"/>
</dbReference>
<dbReference type="PANTHER" id="PTHR12916">
    <property type="entry name" value="CYTOCHROME C OXIDASE POLYPEPTIDE VIC-2"/>
    <property type="match status" value="1"/>
</dbReference>
<feature type="domain" description="EGF-like" evidence="6">
    <location>
        <begin position="1372"/>
        <end position="1408"/>
    </location>
</feature>
<sequence length="1602" mass="176624">MTTLRRTRVCKQTFCVNQGTLLNGQCSCKPGYYGSCCQYNPSAQQICNNCCIKRNHIELDNSRRSVQAKWTSGQIPLCDKDLKAGWYRFKSFVGGKMPTKKVNVNHCGTQAPIWLKGNHPSLNDPVARVIACVNIFERRRGCFFSFYVSVKHCPGNYYVYYLQPTHSCHIAYCAGNGKPCPYGQVGTSLATCKAGPQKLTSSYLGPPVVTFKQPKDEDSDAIDLLCIVSIDAKIRKWKNVTYQIDWHSEGKLVKQEQPFCSPLKGKKENDKPCPNQKDIRSILSGSGFYYEPGQWVTCEVKAKFIGTHPWSGTVSVVKPFFAGIKVHPTTLIIEECKEPYIVQLKLTPTIPVRKDSDGLYVYVTFYLPDGLWLVNNKDKCIVEIKETEEVKVSIGATCTTLHGLKNLKVISPKIMNQKGFWSFYGLPTIWVSVLQKPKAIHKCKSVTDPHYRLLDAQDRERWADFMGDGDFVLYHNKEKDFEVQTRQWFCNHPGVTCNCGALIRDHNDVIRFSCCGTPRKKDQDSTTPIEVVIPGKKCLAPGISLKQLIKGINSKYEVIVPSGIRVILERNYWGIDVTIYAPRTASRNDEEGLCLYRNKALDGDMNTYGYRYRKKPSYFDQPPLHTNINTGGLNYERSCPCDKTKDKGKNKNKCVDGIPVYVPTATNDKLNRIKMCDRNPQKRDVEGSDDLTDEDFALFRNPSDNKLVRRMKRSITPVSRDNATRYCTEKLAETQVGKLCAKLGANVQALVNVCSSDIEFTGDFSFAIGAASMLMAECNDVIIQNITVNTNTTNSTSTEAVKIPPIVEEISELLCPNDCAFNGKCINGSCVCNKDYTAKDCSISVYQRPDISRLQTDGLCDRRKRRCKKVSVLGTGYLNSTNVTCHVEEMEVVNSSWTPNKNETKYPGIMTDLVLVECHLPDSPVMSTQYDEKIKGIPAAGLMISVSNNGIHKSKEKLKFISYDSVCMECNVSTGCVLKANLINKSACFINRYCFAANEANPKDWCQQCLPEVEKNTWTKRQVNYPPNVTTVTDYYVVHGERLELPIEATDPEGMPITVSLLEGSPKDAVVQNNILLWNVTTNKTTHFFFKVTDACQASATLNITITINVCQCNNSGQCVPQKPRGRGFYSCKCAPGFTGKTCDYEIDECESYPCLRGGCIDHVNNYSCLCDLGFEGRNCDIDINYCKSSPCSKGNCTDEVNGYTCNCIAGYTGDRCNAEIDECSSSPCLNNGTCTDLLNGYNCSCQVGYTGKNCDTNIDECQSSPCINGTCSDKVNGFSCVCEAGFTGMTCNLDINECLQASCANGTCVDKVNNYSCICNAGFTGRNCDVVIKTCSSDSCYPGVPCNENSNSIYCGSCPFGFTGDGKNCEDINDCVNHTCQNGGSCVDGINNFACNCLKGYTGSHCQTDINDCVNHTCLNGGSCVDGENNYTCRCVAGFKGDRCETNINDCVNNTCQNGGSCVDGINNFTCNCLKGYTGSHCQTDINDCVNHTCLNGGSCVDGVNNYTCRCVAGFKGDHCETNVNECANHTCQNGGSCVDGINTFTCNCLKGYTGSLCETDINDCVNHKCLNGGSCVDGENNYTCSCAAGFTGDRCETSKA</sequence>
<dbReference type="CDD" id="cd00054">
    <property type="entry name" value="EGF_CA"/>
    <property type="match status" value="11"/>
</dbReference>
<gene>
    <name evidence="7" type="ORF">PLOB_00031135</name>
</gene>
<keyword evidence="3 5" id="KW-1015">Disulfide bond</keyword>
<dbReference type="PROSITE" id="PS00022">
    <property type="entry name" value="EGF_1"/>
    <property type="match status" value="12"/>
</dbReference>
<evidence type="ECO:0000256" key="4">
    <source>
        <dbReference type="ARBA" id="ARBA00023180"/>
    </source>
</evidence>
<feature type="disulfide bond" evidence="5">
    <location>
        <begin position="1283"/>
        <end position="1292"/>
    </location>
</feature>
<dbReference type="InterPro" id="IPR001881">
    <property type="entry name" value="EGF-like_Ca-bd_dom"/>
</dbReference>
<accession>A0ABN8MTN4</accession>
<feature type="disulfide bond" evidence="5">
    <location>
        <begin position="1474"/>
        <end position="1483"/>
    </location>
</feature>
<evidence type="ECO:0000259" key="6">
    <source>
        <dbReference type="PROSITE" id="PS50026"/>
    </source>
</evidence>
<dbReference type="SMART" id="SM00181">
    <property type="entry name" value="EGF"/>
    <property type="match status" value="15"/>
</dbReference>
<dbReference type="Proteomes" id="UP001159405">
    <property type="component" value="Unassembled WGS sequence"/>
</dbReference>
<feature type="disulfide bond" evidence="5">
    <location>
        <begin position="1550"/>
        <end position="1559"/>
    </location>
</feature>
<dbReference type="PRINTS" id="PR00010">
    <property type="entry name" value="EGFBLOOD"/>
</dbReference>
<dbReference type="Pfam" id="PF12661">
    <property type="entry name" value="hEGF"/>
    <property type="match status" value="4"/>
</dbReference>
<protein>
    <recommendedName>
        <fullName evidence="6">EGF-like domain-containing protein</fullName>
    </recommendedName>
</protein>
<feature type="domain" description="EGF-like" evidence="6">
    <location>
        <begin position="1410"/>
        <end position="1446"/>
    </location>
</feature>
<dbReference type="PROSITE" id="PS01187">
    <property type="entry name" value="EGF_CA"/>
    <property type="match status" value="3"/>
</dbReference>
<feature type="disulfide bond" evidence="5">
    <location>
        <begin position="1134"/>
        <end position="1143"/>
    </location>
</feature>
<name>A0ABN8MTN4_9CNID</name>
<feature type="disulfide bond" evidence="5">
    <location>
        <begin position="1320"/>
        <end position="1329"/>
    </location>
</feature>
<evidence type="ECO:0000313" key="8">
    <source>
        <dbReference type="Proteomes" id="UP001159405"/>
    </source>
</evidence>
<dbReference type="Pfam" id="PF26129">
    <property type="entry name" value="Vwde"/>
    <property type="match status" value="1"/>
</dbReference>
<dbReference type="PROSITE" id="PS00010">
    <property type="entry name" value="ASX_HYDROXYL"/>
    <property type="match status" value="11"/>
</dbReference>
<feature type="disulfide bond" evidence="5">
    <location>
        <begin position="1187"/>
        <end position="1197"/>
    </location>
</feature>
<dbReference type="InterPro" id="IPR000152">
    <property type="entry name" value="EGF-type_Asp/Asn_hydroxyl_site"/>
</dbReference>
<feature type="domain" description="EGF-like" evidence="6">
    <location>
        <begin position="1146"/>
        <end position="1181"/>
    </location>
</feature>
<feature type="domain" description="EGF-like" evidence="6">
    <location>
        <begin position="1486"/>
        <end position="1522"/>
    </location>
</feature>
<evidence type="ECO:0000256" key="5">
    <source>
        <dbReference type="PROSITE-ProRule" id="PRU00076"/>
    </source>
</evidence>
<feature type="disulfide bond" evidence="5">
    <location>
        <begin position="1208"/>
        <end position="1217"/>
    </location>
</feature>
<dbReference type="InterPro" id="IPR013032">
    <property type="entry name" value="EGF-like_CS"/>
</dbReference>
<dbReference type="PROSITE" id="PS50026">
    <property type="entry name" value="EGF_3"/>
    <property type="match status" value="12"/>
</dbReference>
<dbReference type="InterPro" id="IPR058727">
    <property type="entry name" value="Helical_Vwde"/>
</dbReference>
<dbReference type="SUPFAM" id="SSF57196">
    <property type="entry name" value="EGF/Laminin"/>
    <property type="match status" value="4"/>
</dbReference>
<dbReference type="InterPro" id="IPR000742">
    <property type="entry name" value="EGF"/>
</dbReference>
<feature type="domain" description="EGF-like" evidence="6">
    <location>
        <begin position="1524"/>
        <end position="1560"/>
    </location>
</feature>
<evidence type="ECO:0000313" key="7">
    <source>
        <dbReference type="EMBL" id="CAH3035730.1"/>
    </source>
</evidence>
<proteinExistence type="predicted"/>
<dbReference type="InterPro" id="IPR009030">
    <property type="entry name" value="Growth_fac_rcpt_cys_sf"/>
</dbReference>
<feature type="disulfide bond" evidence="5">
    <location>
        <begin position="1150"/>
        <end position="1160"/>
    </location>
</feature>
<feature type="disulfide bond" evidence="5">
    <location>
        <begin position="1588"/>
        <end position="1597"/>
    </location>
</feature>
<feature type="domain" description="EGF-like" evidence="6">
    <location>
        <begin position="1183"/>
        <end position="1218"/>
    </location>
</feature>
<feature type="disulfide bond" evidence="5">
    <location>
        <begin position="1299"/>
        <end position="1309"/>
    </location>
</feature>
<reference evidence="7 8" key="1">
    <citation type="submission" date="2022-05" db="EMBL/GenBank/DDBJ databases">
        <authorList>
            <consortium name="Genoscope - CEA"/>
            <person name="William W."/>
        </authorList>
    </citation>
    <scope>NUCLEOTIDE SEQUENCE [LARGE SCALE GENOMIC DNA]</scope>
</reference>
<feature type="disulfide bond" evidence="5">
    <location>
        <begin position="1262"/>
        <end position="1272"/>
    </location>
</feature>